<dbReference type="AlphaFoldDB" id="A0A8S1H9N1"/>
<evidence type="ECO:0000313" key="4">
    <source>
        <dbReference type="Proteomes" id="UP000835052"/>
    </source>
</evidence>
<dbReference type="EMBL" id="CAJGYM010000030">
    <property type="protein sequence ID" value="CAD6192819.1"/>
    <property type="molecule type" value="Genomic_DNA"/>
</dbReference>
<evidence type="ECO:0000313" key="3">
    <source>
        <dbReference type="EMBL" id="CAD6192819.1"/>
    </source>
</evidence>
<evidence type="ECO:0000256" key="2">
    <source>
        <dbReference type="SAM" id="MobiDB-lite"/>
    </source>
</evidence>
<dbReference type="InterPro" id="IPR043380">
    <property type="entry name" value="Gcl-like"/>
</dbReference>
<organism evidence="3 4">
    <name type="scientific">Caenorhabditis auriculariae</name>
    <dbReference type="NCBI Taxonomy" id="2777116"/>
    <lineage>
        <taxon>Eukaryota</taxon>
        <taxon>Metazoa</taxon>
        <taxon>Ecdysozoa</taxon>
        <taxon>Nematoda</taxon>
        <taxon>Chromadorea</taxon>
        <taxon>Rhabditida</taxon>
        <taxon>Rhabditina</taxon>
        <taxon>Rhabditomorpha</taxon>
        <taxon>Rhabditoidea</taxon>
        <taxon>Rhabditidae</taxon>
        <taxon>Peloderinae</taxon>
        <taxon>Caenorhabditis</taxon>
    </lineage>
</organism>
<name>A0A8S1H9N1_9PELO</name>
<dbReference type="Proteomes" id="UP000835052">
    <property type="component" value="Unassembled WGS sequence"/>
</dbReference>
<dbReference type="OrthoDB" id="6359943at2759"/>
<keyword evidence="1" id="KW-0217">Developmental protein</keyword>
<evidence type="ECO:0000256" key="1">
    <source>
        <dbReference type="ARBA" id="ARBA00022473"/>
    </source>
</evidence>
<reference evidence="3" key="1">
    <citation type="submission" date="2020-10" db="EMBL/GenBank/DDBJ databases">
        <authorList>
            <person name="Kikuchi T."/>
        </authorList>
    </citation>
    <scope>NUCLEOTIDE SEQUENCE</scope>
    <source>
        <strain evidence="3">NKZ352</strain>
    </source>
</reference>
<dbReference type="PANTHER" id="PTHR23231:SF17">
    <property type="entry name" value="BTB DOMAIN-CONTAINING PROTEIN"/>
    <property type="match status" value="1"/>
</dbReference>
<protein>
    <submittedName>
        <fullName evidence="3">Uncharacterized protein</fullName>
    </submittedName>
</protein>
<dbReference type="PANTHER" id="PTHR23231">
    <property type="entry name" value="GERM CELL-LESS PROTEIN"/>
    <property type="match status" value="1"/>
</dbReference>
<comment type="caution">
    <text evidence="3">The sequence shown here is derived from an EMBL/GenBank/DDBJ whole genome shotgun (WGS) entry which is preliminary data.</text>
</comment>
<sequence>MDLYAMIRSWIFLEEQTPQISYECKDLHYTQQEKKFFSENNGDALFLKYHKLFAALRINNCLTTSGAIRTFQENKLVPQEILNDIIVDQWNCLLKNEETPTVSNTMSEEVFNKSCLRSGRAIQEFPKSWRWTGFNFGTDVLLTASRLALTVKRNCVHQISPYSANMQGEKVLHYRLIIMDAEGKRIHDGKRISVALRPDQSNSSLAIDSGTASLKTENLKGPKIPFRTVRLKQPKRETLMENPFEDIATRAPPRDYLEFQRLRSKHHIKKKKRRHRKRTHEFLTRDDIVKPRSNFDPEEPTLPRKRTTDLERSEFQVGTRVLNQLPEIEETTVEEPKEEIKVKVSRLPNNPFRDINIREPTVLVLPIPESESEEERH</sequence>
<feature type="region of interest" description="Disordered" evidence="2">
    <location>
        <begin position="290"/>
        <end position="312"/>
    </location>
</feature>
<accession>A0A8S1H9N1</accession>
<gene>
    <name evidence="3" type="ORF">CAUJ_LOCUS8738</name>
</gene>
<keyword evidence="4" id="KW-1185">Reference proteome</keyword>
<dbReference type="GO" id="GO:0007281">
    <property type="term" value="P:germ cell development"/>
    <property type="evidence" value="ECO:0007669"/>
    <property type="project" value="InterPro"/>
</dbReference>
<proteinExistence type="predicted"/>